<name>A0A0E0EN13_9ORYZ</name>
<feature type="region of interest" description="Disordered" evidence="1">
    <location>
        <begin position="46"/>
        <end position="102"/>
    </location>
</feature>
<evidence type="ECO:0000313" key="2">
    <source>
        <dbReference type="EnsemblPlants" id="OMERI08G15940.4"/>
    </source>
</evidence>
<evidence type="ECO:0000256" key="1">
    <source>
        <dbReference type="SAM" id="MobiDB-lite"/>
    </source>
</evidence>
<reference evidence="2" key="2">
    <citation type="submission" date="2018-05" db="EMBL/GenBank/DDBJ databases">
        <title>OmerRS3 (Oryza meridionalis Reference Sequence Version 3).</title>
        <authorList>
            <person name="Zhang J."/>
            <person name="Kudrna D."/>
            <person name="Lee S."/>
            <person name="Talag J."/>
            <person name="Welchert J."/>
            <person name="Wing R.A."/>
        </authorList>
    </citation>
    <scope>NUCLEOTIDE SEQUENCE [LARGE SCALE GENOMIC DNA]</scope>
    <source>
        <strain evidence="2">cv. OR44</strain>
    </source>
</reference>
<sequence length="102" mass="11347">MYSSCMPPSPCYLCLSSVAGEAVTEEHVHGLHEGVEKHDIYQTGRIDSIHQRGTHQRAIRSRSRGSHRTRVHPSSAVHPSSRRAAHNPRRDASGVMESTPIR</sequence>
<dbReference type="EnsemblPlants" id="OMERI08G15940.4">
    <property type="protein sequence ID" value="OMERI08G15940.4"/>
    <property type="gene ID" value="OMERI08G15940"/>
</dbReference>
<dbReference type="HOGENOM" id="CLU_2281951_0_0_1"/>
<evidence type="ECO:0000313" key="3">
    <source>
        <dbReference type="Proteomes" id="UP000008021"/>
    </source>
</evidence>
<feature type="compositionally biased region" description="Basic residues" evidence="1">
    <location>
        <begin position="52"/>
        <end position="71"/>
    </location>
</feature>
<accession>A0A0E0EN13</accession>
<protein>
    <submittedName>
        <fullName evidence="2">Uncharacterized protein</fullName>
    </submittedName>
</protein>
<reference evidence="2" key="1">
    <citation type="submission" date="2015-04" db="UniProtKB">
        <authorList>
            <consortium name="EnsemblPlants"/>
        </authorList>
    </citation>
    <scope>IDENTIFICATION</scope>
</reference>
<dbReference type="Proteomes" id="UP000008021">
    <property type="component" value="Chromosome 8"/>
</dbReference>
<proteinExistence type="predicted"/>
<dbReference type="AlphaFoldDB" id="A0A0E0EN13"/>
<dbReference type="Gramene" id="OMERI08G15940.4">
    <property type="protein sequence ID" value="OMERI08G15940.4"/>
    <property type="gene ID" value="OMERI08G15940"/>
</dbReference>
<keyword evidence="3" id="KW-1185">Reference proteome</keyword>
<organism evidence="2">
    <name type="scientific">Oryza meridionalis</name>
    <dbReference type="NCBI Taxonomy" id="40149"/>
    <lineage>
        <taxon>Eukaryota</taxon>
        <taxon>Viridiplantae</taxon>
        <taxon>Streptophyta</taxon>
        <taxon>Embryophyta</taxon>
        <taxon>Tracheophyta</taxon>
        <taxon>Spermatophyta</taxon>
        <taxon>Magnoliopsida</taxon>
        <taxon>Liliopsida</taxon>
        <taxon>Poales</taxon>
        <taxon>Poaceae</taxon>
        <taxon>BOP clade</taxon>
        <taxon>Oryzoideae</taxon>
        <taxon>Oryzeae</taxon>
        <taxon>Oryzinae</taxon>
        <taxon>Oryza</taxon>
    </lineage>
</organism>